<dbReference type="InterPro" id="IPR035940">
    <property type="entry name" value="CAP_sf"/>
</dbReference>
<dbReference type="InterPro" id="IPR014044">
    <property type="entry name" value="CAP_dom"/>
</dbReference>
<proteinExistence type="predicted"/>
<dbReference type="CDD" id="cd05379">
    <property type="entry name" value="CAP_bacterial"/>
    <property type="match status" value="1"/>
</dbReference>
<protein>
    <recommendedName>
        <fullName evidence="2">SCP domain-containing protein</fullName>
    </recommendedName>
</protein>
<keyword evidence="4" id="KW-1185">Reference proteome</keyword>
<dbReference type="PANTHER" id="PTHR31157">
    <property type="entry name" value="SCP DOMAIN-CONTAINING PROTEIN"/>
    <property type="match status" value="1"/>
</dbReference>
<accession>A0A6I3JFX0</accession>
<dbReference type="Pfam" id="PF00188">
    <property type="entry name" value="CAP"/>
    <property type="match status" value="1"/>
</dbReference>
<evidence type="ECO:0000313" key="3">
    <source>
        <dbReference type="EMBL" id="MTB97019.1"/>
    </source>
</evidence>
<reference evidence="3 4" key="1">
    <citation type="submission" date="2019-10" db="EMBL/GenBank/DDBJ databases">
        <title>Nocardioides novel species isolated from the excrement of Marmot.</title>
        <authorList>
            <person name="Zhang G."/>
        </authorList>
    </citation>
    <scope>NUCLEOTIDE SEQUENCE [LARGE SCALE GENOMIC DNA]</scope>
    <source>
        <strain evidence="4">zg-579</strain>
    </source>
</reference>
<dbReference type="Proteomes" id="UP000433406">
    <property type="component" value="Unassembled WGS sequence"/>
</dbReference>
<comment type="caution">
    <text evidence="3">The sequence shown here is derived from an EMBL/GenBank/DDBJ whole genome shotgun (WGS) entry which is preliminary data.</text>
</comment>
<evidence type="ECO:0000259" key="2">
    <source>
        <dbReference type="Pfam" id="PF00188"/>
    </source>
</evidence>
<keyword evidence="1" id="KW-0732">Signal</keyword>
<name>A0A6I3JFX0_9ACTN</name>
<organism evidence="3 4">
    <name type="scientific">Nocardioides marmotae</name>
    <dbReference type="NCBI Taxonomy" id="2663857"/>
    <lineage>
        <taxon>Bacteria</taxon>
        <taxon>Bacillati</taxon>
        <taxon>Actinomycetota</taxon>
        <taxon>Actinomycetes</taxon>
        <taxon>Propionibacteriales</taxon>
        <taxon>Nocardioidaceae</taxon>
        <taxon>Nocardioides</taxon>
    </lineage>
</organism>
<feature type="chain" id="PRO_5026171985" description="SCP domain-containing protein" evidence="1">
    <location>
        <begin position="44"/>
        <end position="169"/>
    </location>
</feature>
<evidence type="ECO:0000313" key="4">
    <source>
        <dbReference type="Proteomes" id="UP000433406"/>
    </source>
</evidence>
<dbReference type="Gene3D" id="3.40.33.10">
    <property type="entry name" value="CAP"/>
    <property type="match status" value="1"/>
</dbReference>
<gene>
    <name evidence="3" type="ORF">GGQ22_18255</name>
</gene>
<dbReference type="AlphaFoldDB" id="A0A6I3JFX0"/>
<dbReference type="EMBL" id="WLCI01000019">
    <property type="protein sequence ID" value="MTB97019.1"/>
    <property type="molecule type" value="Genomic_DNA"/>
</dbReference>
<evidence type="ECO:0000256" key="1">
    <source>
        <dbReference type="SAM" id="SignalP"/>
    </source>
</evidence>
<dbReference type="SUPFAM" id="SSF55797">
    <property type="entry name" value="PR-1-like"/>
    <property type="match status" value="1"/>
</dbReference>
<feature type="domain" description="SCP" evidence="2">
    <location>
        <begin position="57"/>
        <end position="163"/>
    </location>
</feature>
<feature type="signal peptide" evidence="1">
    <location>
        <begin position="1"/>
        <end position="43"/>
    </location>
</feature>
<dbReference type="PANTHER" id="PTHR31157:SF1">
    <property type="entry name" value="SCP DOMAIN-CONTAINING PROTEIN"/>
    <property type="match status" value="1"/>
</dbReference>
<sequence>MGRGWGDGRFGRYGAGVLTRLGTLLIAPALAAAVLVLPPPAQAATPAKEYAAQAFATTNKVRANHDRARLKQGACLRKAAARQAAAMAEQERIFHQDLTPLLESCGLSMVGENVASGYPTGKAVVRQGWMTSPGHRANILRKGYTRMGIAARKSGGAWYVAQVFGRPAA</sequence>